<dbReference type="KEGG" id="xor:XOC_1507"/>
<dbReference type="HOGENOM" id="CLU_2108057_0_0_6"/>
<dbReference type="EMBL" id="CP003057">
    <property type="protein sequence ID" value="AEQ95689.1"/>
    <property type="molecule type" value="Genomic_DNA"/>
</dbReference>
<feature type="compositionally biased region" description="Polar residues" evidence="1">
    <location>
        <begin position="103"/>
        <end position="115"/>
    </location>
</feature>
<proteinExistence type="predicted"/>
<sequence>MLAPRWCTECRRCRRAGGVIIATSGHCAAIGWSAHAVHVRIGCGYRLQASRINGSGVGADAAKHKVANSSQVNVDGAEKPERAVLADSEHRLRTSGDERSRSVSRINAHPSQQSR</sequence>
<reference evidence="2 3" key="1">
    <citation type="journal article" date="2011" name="J. Bacteriol.">
        <title>Two new complete genome sequences offer insight into host and tissue specificity of plant pathogenic Xanthomonas spp.</title>
        <authorList>
            <person name="Bogdanove A.J."/>
            <person name="Koebnik R."/>
            <person name="Lu H."/>
            <person name="Furutani A."/>
            <person name="Angiuoli S.V."/>
            <person name="Patil P.B."/>
            <person name="Van Sluys M.A."/>
            <person name="Ryan R.P."/>
            <person name="Meyer D.F."/>
            <person name="Han S.W."/>
            <person name="Aparna G."/>
            <person name="Rajaram M."/>
            <person name="Delcher A.L."/>
            <person name="Phillippy A.M."/>
            <person name="Puiu D."/>
            <person name="Schatz M.C."/>
            <person name="Shumway M."/>
            <person name="Sommer D.D."/>
            <person name="Trapnell C."/>
            <person name="Benahmed F."/>
            <person name="Dimitrov G."/>
            <person name="Madupu R."/>
            <person name="Radune D."/>
            <person name="Sullivan S."/>
            <person name="Jha G."/>
            <person name="Ishihara H."/>
            <person name="Lee S.W."/>
            <person name="Pandey A."/>
            <person name="Sharma V."/>
            <person name="Sriariyanun M."/>
            <person name="Szurek B."/>
            <person name="Vera-Cruz C.M."/>
            <person name="Dorman K.S."/>
            <person name="Ronald P.C."/>
            <person name="Verdier V."/>
            <person name="Dow J.M."/>
            <person name="Sonti R.V."/>
            <person name="Tsuge S."/>
            <person name="Brendel V.P."/>
            <person name="Rabinowicz P.D."/>
            <person name="Leach J.E."/>
            <person name="White F.F."/>
            <person name="Salzberg S.L."/>
        </authorList>
    </citation>
    <scope>NUCLEOTIDE SEQUENCE [LARGE SCALE GENOMIC DNA]</scope>
    <source>
        <strain evidence="2 3">BLS256</strain>
    </source>
</reference>
<dbReference type="AlphaFoldDB" id="G7TJU6"/>
<organism evidence="2 3">
    <name type="scientific">Xanthomonas oryzae pv. oryzicola (strain BLS256)</name>
    <dbReference type="NCBI Taxonomy" id="383407"/>
    <lineage>
        <taxon>Bacteria</taxon>
        <taxon>Pseudomonadati</taxon>
        <taxon>Pseudomonadota</taxon>
        <taxon>Gammaproteobacteria</taxon>
        <taxon>Lysobacterales</taxon>
        <taxon>Lysobacteraceae</taxon>
        <taxon>Xanthomonas</taxon>
    </lineage>
</organism>
<evidence type="ECO:0000313" key="3">
    <source>
        <dbReference type="Proteomes" id="UP000008851"/>
    </source>
</evidence>
<feature type="region of interest" description="Disordered" evidence="1">
    <location>
        <begin position="69"/>
        <end position="115"/>
    </location>
</feature>
<name>G7TJU6_XANOB</name>
<feature type="compositionally biased region" description="Basic and acidic residues" evidence="1">
    <location>
        <begin position="76"/>
        <end position="101"/>
    </location>
</feature>
<evidence type="ECO:0000313" key="2">
    <source>
        <dbReference type="EMBL" id="AEQ95689.1"/>
    </source>
</evidence>
<accession>G7TJU6</accession>
<protein>
    <submittedName>
        <fullName evidence="2">Uncharacterized protein</fullName>
    </submittedName>
</protein>
<gene>
    <name evidence="2" type="ORF">XOC_1507</name>
</gene>
<dbReference type="Proteomes" id="UP000008851">
    <property type="component" value="Chromosome"/>
</dbReference>
<evidence type="ECO:0000256" key="1">
    <source>
        <dbReference type="SAM" id="MobiDB-lite"/>
    </source>
</evidence>